<evidence type="ECO:0000256" key="12">
    <source>
        <dbReference type="SAM" id="Phobius"/>
    </source>
</evidence>
<sequence length="665" mass="73412">MVPVSTKISPLLEVVTPIPQEDRKRQADLKEVPAIVASALILLALATSILAWALTEVESPGEVTSGEDQTEPVVPDMEMAEPSKGVSEGVTERTYSGVLLASGHATSTEYVWSNVMLVWQRTVFHFQPEKNWMNDPNGPLYHKGWYHIFYQWNPEGAAWGNKISWGHAVDSKDLLHWYHLPWAMYPDQPYDLNGVWTGSATTLPDGKLAMLYTGETEDELVQDQCLADPVNPTDPLLVDWVKYSVNPVIYPPPGIGVKDFRDPTTACRSPAGNDTRLITIGSKLGKTGISLVYETTNFTTFKLLYGVLHAVPGTGMWECVDLYPVSTKSVIVITQENGLDTSVHGLGVKHVLKTSFDDDKHDYYALGTYDLQADTFVPDDPDLDVGIGLRLDYGKYYAARTFYNQNKQRRILWGWIGETDLEAVDPMKGWASLQAIPRSIVFDKKTGTNVLQRPEEEVESWSTRSKTFHDISFEPGSVVPIHVTGATQLDITASFEVDETLLETTSESHDAGYDCSNSGGAGTRGSLGPFGLLVVADEKLSELTPVYLYVAKGGEGKAKAHLCTYQTRSSMASGVEKDVYGSAVPVLDGENYSARILTDHSIVESFAQAGRTSVRSRDYPTKDIYGAARSFFFNNATEASVRASLKAWQTKSFIRPYPFIPDPKS</sequence>
<keyword evidence="12" id="KW-1133">Transmembrane helix</keyword>
<dbReference type="Gene3D" id="2.115.10.20">
    <property type="entry name" value="Glycosyl hydrolase domain, family 43"/>
    <property type="match status" value="1"/>
</dbReference>
<organism evidence="16">
    <name type="scientific">Oryza sativa</name>
    <name type="common">Rice</name>
    <dbReference type="NCBI Taxonomy" id="4530"/>
    <lineage>
        <taxon>Eukaryota</taxon>
        <taxon>Viridiplantae</taxon>
        <taxon>Streptophyta</taxon>
        <taxon>Embryophyta</taxon>
        <taxon>Tracheophyta</taxon>
        <taxon>Spermatophyta</taxon>
        <taxon>Magnoliopsida</taxon>
        <taxon>Liliopsida</taxon>
        <taxon>Poales</taxon>
        <taxon>Poaceae</taxon>
        <taxon>BOP clade</taxon>
        <taxon>Oryzoideae</taxon>
        <taxon>Oryzeae</taxon>
        <taxon>Oryzinae</taxon>
        <taxon>Oryza</taxon>
    </lineage>
</organism>
<comment type="subcellular location">
    <subcellularLocation>
        <location evidence="3">Secreted</location>
        <location evidence="3">Cell wall</location>
    </subcellularLocation>
    <subcellularLocation>
        <location evidence="2">Vacuole</location>
    </subcellularLocation>
</comment>
<evidence type="ECO:0000259" key="14">
    <source>
        <dbReference type="Pfam" id="PF08244"/>
    </source>
</evidence>
<dbReference type="Pfam" id="PF00251">
    <property type="entry name" value="Glyco_hydro_32N"/>
    <property type="match status" value="1"/>
</dbReference>
<keyword evidence="10 11" id="KW-0326">Glycosidase</keyword>
<dbReference type="AlphaFoldDB" id="Q94C08"/>
<keyword evidence="6" id="KW-0134">Cell wall</keyword>
<dbReference type="InterPro" id="IPR013189">
    <property type="entry name" value="Glyco_hydro_32_C"/>
</dbReference>
<keyword evidence="6" id="KW-0964">Secreted</keyword>
<feature type="domain" description="Glycosyl hydrolase family 32 C-terminal" evidence="14">
    <location>
        <begin position="472"/>
        <end position="649"/>
    </location>
</feature>
<dbReference type="InterPro" id="IPR013148">
    <property type="entry name" value="Glyco_hydro_32_N"/>
</dbReference>
<dbReference type="PROSITE" id="PS00609">
    <property type="entry name" value="GLYCOSYL_HYDROL_F32"/>
    <property type="match status" value="1"/>
</dbReference>
<dbReference type="EMBL" id="AY037870">
    <property type="protein sequence ID" value="AAK72492.2"/>
    <property type="molecule type" value="mRNA"/>
</dbReference>
<dbReference type="SUPFAM" id="SSF75005">
    <property type="entry name" value="Arabinanase/levansucrase/invertase"/>
    <property type="match status" value="1"/>
</dbReference>
<dbReference type="Gene3D" id="2.60.120.560">
    <property type="entry name" value="Exo-inulinase, domain 1"/>
    <property type="match status" value="1"/>
</dbReference>
<evidence type="ECO:0000256" key="10">
    <source>
        <dbReference type="ARBA" id="ARBA00023295"/>
    </source>
</evidence>
<dbReference type="CDD" id="cd18624">
    <property type="entry name" value="GH32_Fruct1-like"/>
    <property type="match status" value="1"/>
</dbReference>
<evidence type="ECO:0000256" key="7">
    <source>
        <dbReference type="ARBA" id="ARBA00022554"/>
    </source>
</evidence>
<feature type="transmembrane region" description="Helical" evidence="12">
    <location>
        <begin position="32"/>
        <end position="54"/>
    </location>
</feature>
<dbReference type="InterPro" id="IPR023296">
    <property type="entry name" value="Glyco_hydro_beta-prop_sf"/>
</dbReference>
<evidence type="ECO:0000256" key="9">
    <source>
        <dbReference type="ARBA" id="ARBA00023180"/>
    </source>
</evidence>
<dbReference type="GO" id="GO:0004564">
    <property type="term" value="F:beta-fructofuranosidase activity"/>
    <property type="evidence" value="ECO:0007669"/>
    <property type="project" value="UniProtKB-EC"/>
</dbReference>
<dbReference type="Pfam" id="PF11837">
    <property type="entry name" value="INV_N"/>
    <property type="match status" value="1"/>
</dbReference>
<comment type="catalytic activity">
    <reaction evidence="1">
        <text>Hydrolysis of terminal non-reducing beta-D-fructofuranoside residues in beta-D-fructofuranosides.</text>
        <dbReference type="EC" id="3.2.1.26"/>
    </reaction>
</comment>
<keyword evidence="9" id="KW-0325">Glycoprotein</keyword>
<feature type="domain" description="Glycosyl hydrolase family 32 N-terminal" evidence="13">
    <location>
        <begin position="125"/>
        <end position="454"/>
    </location>
</feature>
<keyword evidence="7" id="KW-0926">Vacuole</keyword>
<keyword evidence="12" id="KW-0812">Transmembrane</keyword>
<keyword evidence="8 11" id="KW-0378">Hydrolase</keyword>
<dbReference type="CAZy" id="GH32">
    <property type="family name" value="Glycoside Hydrolase Family 32"/>
</dbReference>
<dbReference type="InterPro" id="IPR013320">
    <property type="entry name" value="ConA-like_dom_sf"/>
</dbReference>
<evidence type="ECO:0000313" key="16">
    <source>
        <dbReference type="EMBL" id="AAK72492.2"/>
    </source>
</evidence>
<evidence type="ECO:0000256" key="4">
    <source>
        <dbReference type="ARBA" id="ARBA00009902"/>
    </source>
</evidence>
<proteinExistence type="evidence at transcript level"/>
<dbReference type="GO" id="GO:0005773">
    <property type="term" value="C:vacuole"/>
    <property type="evidence" value="ECO:0007669"/>
    <property type="project" value="UniProtKB-SubCell"/>
</dbReference>
<keyword evidence="12" id="KW-0472">Membrane</keyword>
<name>Q94C08_ORYSA</name>
<evidence type="ECO:0000259" key="15">
    <source>
        <dbReference type="Pfam" id="PF11837"/>
    </source>
</evidence>
<evidence type="ECO:0000256" key="8">
    <source>
        <dbReference type="ARBA" id="ARBA00022801"/>
    </source>
</evidence>
<evidence type="ECO:0000259" key="13">
    <source>
        <dbReference type="Pfam" id="PF00251"/>
    </source>
</evidence>
<reference evidence="16" key="1">
    <citation type="submission" date="2003-05" db="EMBL/GenBank/DDBJ databases">
        <title>Cloning of rice invertase cDNA.</title>
        <authorList>
            <person name="Fu R.-H."/>
            <person name="Sung H.-Y."/>
            <person name="Wang A.-Y."/>
        </authorList>
    </citation>
    <scope>NUCLEOTIDE SEQUENCE</scope>
</reference>
<dbReference type="EC" id="3.2.1.26" evidence="5"/>
<dbReference type="SMART" id="SM00640">
    <property type="entry name" value="Glyco_32"/>
    <property type="match status" value="1"/>
</dbReference>
<comment type="similarity">
    <text evidence="4 11">Belongs to the glycosyl hydrolase 32 family.</text>
</comment>
<dbReference type="PANTHER" id="PTHR31953">
    <property type="entry name" value="BETA-FRUCTOFURANOSIDASE, INSOLUBLE ISOENZYME CWINV1-RELATED"/>
    <property type="match status" value="1"/>
</dbReference>
<dbReference type="InterPro" id="IPR018053">
    <property type="entry name" value="Glyco_hydro_32_AS"/>
</dbReference>
<evidence type="ECO:0000256" key="11">
    <source>
        <dbReference type="RuleBase" id="RU362110"/>
    </source>
</evidence>
<dbReference type="GO" id="GO:0005975">
    <property type="term" value="P:carbohydrate metabolic process"/>
    <property type="evidence" value="ECO:0007669"/>
    <property type="project" value="InterPro"/>
</dbReference>
<dbReference type="SUPFAM" id="SSF49899">
    <property type="entry name" value="Concanavalin A-like lectins/glucanases"/>
    <property type="match status" value="1"/>
</dbReference>
<evidence type="ECO:0000256" key="2">
    <source>
        <dbReference type="ARBA" id="ARBA00004116"/>
    </source>
</evidence>
<accession>Q94C08</accession>
<dbReference type="InterPro" id="IPR021792">
    <property type="entry name" value="Beta-fructofuranosidase_N"/>
</dbReference>
<protein>
    <recommendedName>
        <fullName evidence="5">beta-fructofuranosidase</fullName>
        <ecNumber evidence="5">3.2.1.26</ecNumber>
    </recommendedName>
</protein>
<feature type="domain" description="Beta-fructofuranosidase N-terminal" evidence="15">
    <location>
        <begin position="17"/>
        <end position="117"/>
    </location>
</feature>
<dbReference type="InterPro" id="IPR001362">
    <property type="entry name" value="Glyco_hydro_32"/>
</dbReference>
<dbReference type="InterPro" id="IPR050551">
    <property type="entry name" value="Fructan_Metab_Enzymes"/>
</dbReference>
<evidence type="ECO:0000256" key="5">
    <source>
        <dbReference type="ARBA" id="ARBA00012758"/>
    </source>
</evidence>
<dbReference type="Pfam" id="PF08244">
    <property type="entry name" value="Glyco_hydro_32C"/>
    <property type="match status" value="1"/>
</dbReference>
<evidence type="ECO:0000256" key="6">
    <source>
        <dbReference type="ARBA" id="ARBA00022512"/>
    </source>
</evidence>
<evidence type="ECO:0000256" key="3">
    <source>
        <dbReference type="ARBA" id="ARBA00004191"/>
    </source>
</evidence>
<evidence type="ECO:0000256" key="1">
    <source>
        <dbReference type="ARBA" id="ARBA00000094"/>
    </source>
</evidence>